<protein>
    <submittedName>
        <fullName evidence="2">Uncharacterized protein</fullName>
    </submittedName>
</protein>
<keyword evidence="3" id="KW-1185">Reference proteome</keyword>
<comment type="caution">
    <text evidence="2">The sequence shown here is derived from an EMBL/GenBank/DDBJ whole genome shotgun (WGS) entry which is preliminary data.</text>
</comment>
<gene>
    <name evidence="2" type="ORF">GS399_18855</name>
</gene>
<dbReference type="Proteomes" id="UP000466586">
    <property type="component" value="Unassembled WGS sequence"/>
</dbReference>
<dbReference type="RefSeq" id="WP_160846214.1">
    <property type="nucleotide sequence ID" value="NZ_WVHT01000012.1"/>
</dbReference>
<keyword evidence="1" id="KW-0732">Signal</keyword>
<sequence>MKRTAATTIIGCSRCALLLLTLPTFPYASVAGVTASIVAKINKPGDSDSFARLAPSPVGEGWHEAAKLWPKHGTITTDDLRNLLFKKLY</sequence>
<evidence type="ECO:0000313" key="2">
    <source>
        <dbReference type="EMBL" id="MXV53035.1"/>
    </source>
</evidence>
<name>A0A7K1YEL4_9SPHI</name>
<evidence type="ECO:0000256" key="1">
    <source>
        <dbReference type="SAM" id="SignalP"/>
    </source>
</evidence>
<dbReference type="EMBL" id="WVHT01000012">
    <property type="protein sequence ID" value="MXV53035.1"/>
    <property type="molecule type" value="Genomic_DNA"/>
</dbReference>
<organism evidence="2 3">
    <name type="scientific">Hufsiella arboris</name>
    <dbReference type="NCBI Taxonomy" id="2695275"/>
    <lineage>
        <taxon>Bacteria</taxon>
        <taxon>Pseudomonadati</taxon>
        <taxon>Bacteroidota</taxon>
        <taxon>Sphingobacteriia</taxon>
        <taxon>Sphingobacteriales</taxon>
        <taxon>Sphingobacteriaceae</taxon>
        <taxon>Hufsiella</taxon>
    </lineage>
</organism>
<dbReference type="AlphaFoldDB" id="A0A7K1YEL4"/>
<proteinExistence type="predicted"/>
<feature type="chain" id="PRO_5029861224" evidence="1">
    <location>
        <begin position="29"/>
        <end position="89"/>
    </location>
</feature>
<feature type="signal peptide" evidence="1">
    <location>
        <begin position="1"/>
        <end position="28"/>
    </location>
</feature>
<evidence type="ECO:0000313" key="3">
    <source>
        <dbReference type="Proteomes" id="UP000466586"/>
    </source>
</evidence>
<accession>A0A7K1YEL4</accession>
<reference evidence="2 3" key="1">
    <citation type="submission" date="2019-11" db="EMBL/GenBank/DDBJ databases">
        <title>Pedobacter sp. HMF7647 Genome sequencing and assembly.</title>
        <authorList>
            <person name="Kang H."/>
            <person name="Kim H."/>
            <person name="Joh K."/>
        </authorList>
    </citation>
    <scope>NUCLEOTIDE SEQUENCE [LARGE SCALE GENOMIC DNA]</scope>
    <source>
        <strain evidence="2 3">HMF7647</strain>
    </source>
</reference>